<name>A0A8S2ZEA9_9BILA</name>
<dbReference type="EMBL" id="CAJOBJ010088047">
    <property type="protein sequence ID" value="CAF4529183.1"/>
    <property type="molecule type" value="Genomic_DNA"/>
</dbReference>
<organism evidence="2 3">
    <name type="scientific">Rotaria magnacalcarata</name>
    <dbReference type="NCBI Taxonomy" id="392030"/>
    <lineage>
        <taxon>Eukaryota</taxon>
        <taxon>Metazoa</taxon>
        <taxon>Spiralia</taxon>
        <taxon>Gnathifera</taxon>
        <taxon>Rotifera</taxon>
        <taxon>Eurotatoria</taxon>
        <taxon>Bdelloidea</taxon>
        <taxon>Philodinida</taxon>
        <taxon>Philodinidae</taxon>
        <taxon>Rotaria</taxon>
    </lineage>
</organism>
<comment type="caution">
    <text evidence="2">The sequence shown here is derived from an EMBL/GenBank/DDBJ whole genome shotgun (WGS) entry which is preliminary data.</text>
</comment>
<sequence length="54" mass="5969">GGTLAGILLQSDVEVTDRFNRPTTKIIGIHGWLDNLNSLLPISKKLIEHNPSKF</sequence>
<evidence type="ECO:0000313" key="2">
    <source>
        <dbReference type="EMBL" id="CAF4629367.1"/>
    </source>
</evidence>
<dbReference type="AlphaFoldDB" id="A0A8S2ZEA9"/>
<reference evidence="2" key="1">
    <citation type="submission" date="2021-02" db="EMBL/GenBank/DDBJ databases">
        <authorList>
            <person name="Nowell W R."/>
        </authorList>
    </citation>
    <scope>NUCLEOTIDE SEQUENCE</scope>
</reference>
<gene>
    <name evidence="2" type="ORF">BYL167_LOCUS41298</name>
    <name evidence="1" type="ORF">GIL414_LOCUS35944</name>
</gene>
<dbReference type="EMBL" id="CAJOBH010104438">
    <property type="protein sequence ID" value="CAF4629367.1"/>
    <property type="molecule type" value="Genomic_DNA"/>
</dbReference>
<feature type="non-terminal residue" evidence="2">
    <location>
        <position position="1"/>
    </location>
</feature>
<dbReference type="Proteomes" id="UP000681967">
    <property type="component" value="Unassembled WGS sequence"/>
</dbReference>
<evidence type="ECO:0000313" key="1">
    <source>
        <dbReference type="EMBL" id="CAF4529183.1"/>
    </source>
</evidence>
<evidence type="ECO:0000313" key="3">
    <source>
        <dbReference type="Proteomes" id="UP000681967"/>
    </source>
</evidence>
<accession>A0A8S2ZEA9</accession>
<dbReference type="Proteomes" id="UP000681720">
    <property type="component" value="Unassembled WGS sequence"/>
</dbReference>
<protein>
    <submittedName>
        <fullName evidence="2">Uncharacterized protein</fullName>
    </submittedName>
</protein>
<proteinExistence type="predicted"/>